<dbReference type="AlphaFoldDB" id="A0A3Q8X265"/>
<name>A0A3Q8X265_9BACL</name>
<sequence length="130" mass="15123">MRPTWTSGFNWKSYFRFPDVEVYKLCIVGSNRIEGAIALENRGDHMWVHLIEKNPMNRPPHDQYKYVAHHLFAFACQRHMELGGNGFVAFEAKTELISHYVKEYGAVQIGVSRMFIPDIVGRDLIGLYLY</sequence>
<dbReference type="Proteomes" id="UP000272528">
    <property type="component" value="Chromosome"/>
</dbReference>
<dbReference type="OrthoDB" id="9800543at2"/>
<evidence type="ECO:0000313" key="2">
    <source>
        <dbReference type="Proteomes" id="UP000272528"/>
    </source>
</evidence>
<dbReference type="KEGG" id="palb:EJC50_00665"/>
<reference evidence="2" key="1">
    <citation type="submission" date="2018-12" db="EMBL/GenBank/DDBJ databases">
        <title>Genome sequence of Peanibacillus sp.</title>
        <authorList>
            <person name="Subramani G."/>
            <person name="Srinivasan S."/>
            <person name="Kim M.K."/>
        </authorList>
    </citation>
    <scope>NUCLEOTIDE SEQUENCE [LARGE SCALE GENOMIC DNA]</scope>
    <source>
        <strain evidence="2">18JY67-1</strain>
    </source>
</reference>
<accession>A0A3Q8X265</accession>
<protein>
    <recommendedName>
        <fullName evidence="3">GNAT family N-acetyltransferase</fullName>
    </recommendedName>
</protein>
<dbReference type="RefSeq" id="WP_126011418.1">
    <property type="nucleotide sequence ID" value="NZ_CP034437.1"/>
</dbReference>
<gene>
    <name evidence="1" type="ORF">EJC50_00665</name>
</gene>
<dbReference type="EMBL" id="CP034437">
    <property type="protein sequence ID" value="AZN38352.1"/>
    <property type="molecule type" value="Genomic_DNA"/>
</dbReference>
<evidence type="ECO:0000313" key="1">
    <source>
        <dbReference type="EMBL" id="AZN38352.1"/>
    </source>
</evidence>
<proteinExistence type="predicted"/>
<keyword evidence="2" id="KW-1185">Reference proteome</keyword>
<evidence type="ECO:0008006" key="3">
    <source>
        <dbReference type="Google" id="ProtNLM"/>
    </source>
</evidence>
<organism evidence="1 2">
    <name type="scientific">Paenibacillus albus</name>
    <dbReference type="NCBI Taxonomy" id="2495582"/>
    <lineage>
        <taxon>Bacteria</taxon>
        <taxon>Bacillati</taxon>
        <taxon>Bacillota</taxon>
        <taxon>Bacilli</taxon>
        <taxon>Bacillales</taxon>
        <taxon>Paenibacillaceae</taxon>
        <taxon>Paenibacillus</taxon>
    </lineage>
</organism>